<evidence type="ECO:0000313" key="2">
    <source>
        <dbReference type="Proteomes" id="UP001177021"/>
    </source>
</evidence>
<evidence type="ECO:0000313" key="1">
    <source>
        <dbReference type="EMBL" id="CAJ2635684.1"/>
    </source>
</evidence>
<organism evidence="1 2">
    <name type="scientific">Trifolium pratense</name>
    <name type="common">Red clover</name>
    <dbReference type="NCBI Taxonomy" id="57577"/>
    <lineage>
        <taxon>Eukaryota</taxon>
        <taxon>Viridiplantae</taxon>
        <taxon>Streptophyta</taxon>
        <taxon>Embryophyta</taxon>
        <taxon>Tracheophyta</taxon>
        <taxon>Spermatophyta</taxon>
        <taxon>Magnoliopsida</taxon>
        <taxon>eudicotyledons</taxon>
        <taxon>Gunneridae</taxon>
        <taxon>Pentapetalae</taxon>
        <taxon>rosids</taxon>
        <taxon>fabids</taxon>
        <taxon>Fabales</taxon>
        <taxon>Fabaceae</taxon>
        <taxon>Papilionoideae</taxon>
        <taxon>50 kb inversion clade</taxon>
        <taxon>NPAAA clade</taxon>
        <taxon>Hologalegina</taxon>
        <taxon>IRL clade</taxon>
        <taxon>Trifolieae</taxon>
        <taxon>Trifolium</taxon>
    </lineage>
</organism>
<keyword evidence="2" id="KW-1185">Reference proteome</keyword>
<sequence length="1509" mass="171497">MASTPSIEELAASINNLLQSQQTFQTNISTNINALATDVNHLRARMGPPGFPPPRVPYPDPTPIPTTSIKLDIPRFDGSDPLGWIFKVTQFFDYHLTPEDQRLRLASFYMEGEALTWFQWMHQNGQLLTWTTFLHALEVRFAPSQYDDPKGALFKLSQTTTVKEYQTQFEALANRIVGLSPQCYLSCFVSGLKPAIRREVLAFQPVSLTQAFSLAKLQEEKFTDRSSATSKHHLPSSSASNTPSFKPTMSVVPPKPSPAVKRLSPDELQARREKGLCYNCDERYQRDHRCKRLFHLLIVEPDEPQEDASSFHLESSSPDPPIVEVVATDPGVDPNPAQISLHALMGHSIPQTLRVMGQIQSSPVAILIDSGSTHNFLQDRVARQLGLQTEPAHSFRVLVGNGEELQCTHICPQTPLLLGSHLFTVDFFVLPISGAELVLGVQWLKTLGPIVTDYDQLTMSFCKDGEQVHLKGVPKARPEEANIHQLQRLLSTNAIDTFFHLSLIQPENPPTEPSHLDPRITDLIQKFQTLFQTPTHLPPQRPVDHKIPLLPNTNPVNVRPYRYPHFQKREIEVQIKEMLANGLIRPSSSSFSSPVLLVRKKDGTWRFCVDYRALNAITSKDRFSIPAIDELLDELYGTQWFSKLDLRAGYHQIRMAQEDIHKTAFRTHQGHYEFLVMPFGLCNAPSTFQSTMNLIFAPYLRQFVIVFFDDILVYSPSLESHVKHLEIVFQCLLENEFCLKQSKCLIAQKSIEYLGHVVSDKGVGPDPSKIEAMVNWPTPQNVKQLRGFLGLTGFYRKFVCNYASIASPLTQLLKRDAFVWTDEAAQAFKALKQAMAEVPVLSLPNFAEKFILETDASGTGMGAVLIQNGHPICYFSKQFCPKMLQASTYVRELCAITTAVKKWRTYLLGNTFIIYTDQRSLRELLTQVIQTPEQQFYLAKLLGYSYEIVYKPGPQNRVADALSRVHCLAITVPHLDFIMAFKQQLMDDPEFQQLLNKVQDKPEEYKEFDFIDGLLFYKGKLFIPPNSPLKQTLLEEFHSSVIGGHSGIHRTYGRLQENVFWHGMRGDVVQFVKSCSVCQQIKPSNHLPYGLLHPLPVPIRVWEDVSLDFIVGLPSFQTHTAVLVVVDRLSKAAHFGSLPTHFTATKVADLFAKMVCKLHGMPRSIVSDRDPIFLSNFWQELFRLSGTKLRMSTAYHPQSDGQTEIVNKVLQQYLRCFVHEKPKQWGQFLHWAEWHYNTAVHTSTGLSPYQVVYGRAPPALADYIPGSSKLQAVDAMLNDREAILELLKSKLLKAQKLMKEYADQRRIPHQFQVGDLVFVKLRPYRQNSVVGRRIHKLSKKYYGPFKLIRAVGDVAFELELPKNSKIHPVFHVSQLKPCFGEVEVSLDLPSDTIDNQPCIKPMVILDWRKNEDDDQLEVLIQWEGLMPEDTTWENYQELQNTFPAFDLEDMVGPEEEGDVMDQKELGSDWDAAEVKGESTPPSRPNRRRNRPKWLNGCVVASLKKGSRKK</sequence>
<proteinExistence type="predicted"/>
<protein>
    <submittedName>
        <fullName evidence="1">Uncharacterized protein</fullName>
    </submittedName>
</protein>
<accession>A0ACB0ISX9</accession>
<gene>
    <name evidence="1" type="ORF">MILVUS5_LOCUS6326</name>
</gene>
<comment type="caution">
    <text evidence="1">The sequence shown here is derived from an EMBL/GenBank/DDBJ whole genome shotgun (WGS) entry which is preliminary data.</text>
</comment>
<dbReference type="EMBL" id="CASHSV030000002">
    <property type="protein sequence ID" value="CAJ2635684.1"/>
    <property type="molecule type" value="Genomic_DNA"/>
</dbReference>
<dbReference type="Proteomes" id="UP001177021">
    <property type="component" value="Unassembled WGS sequence"/>
</dbReference>
<reference evidence="1" key="1">
    <citation type="submission" date="2023-10" db="EMBL/GenBank/DDBJ databases">
        <authorList>
            <person name="Rodriguez Cubillos JULIANA M."/>
            <person name="De Vega J."/>
        </authorList>
    </citation>
    <scope>NUCLEOTIDE SEQUENCE</scope>
</reference>
<name>A0ACB0ISX9_TRIPR</name>